<dbReference type="EMBL" id="CP038852">
    <property type="protein sequence ID" value="QIZ21546.1"/>
    <property type="molecule type" value="Genomic_DNA"/>
</dbReference>
<proteinExistence type="predicted"/>
<evidence type="ECO:0000313" key="2">
    <source>
        <dbReference type="Proteomes" id="UP000501094"/>
    </source>
</evidence>
<evidence type="ECO:0000313" key="1">
    <source>
        <dbReference type="EMBL" id="QIZ21546.1"/>
    </source>
</evidence>
<sequence length="96" mass="11275">MSIIKTDFVEIEIQQQTDPDRATHWCTIIKVQPEVKPGVMAGALEIKNIIMTDYDPIVRYTKDLGDKIIENPQYGLSEKEELHRQMRRKEFQNENN</sequence>
<dbReference type="AlphaFoldDB" id="A0A6H1Q4E0"/>
<accession>A0A6H1Q4E0</accession>
<protein>
    <submittedName>
        <fullName evidence="1">Uncharacterized protein</fullName>
    </submittedName>
</protein>
<name>A0A6H1Q4E0_9PROT</name>
<dbReference type="Proteomes" id="UP000501094">
    <property type="component" value="Chromosome"/>
</dbReference>
<keyword evidence="2" id="KW-1185">Reference proteome</keyword>
<organism evidence="1 2">
    <name type="scientific">Candidatus Pelagibacter giovannonii</name>
    <dbReference type="NCBI Taxonomy" id="2563896"/>
    <lineage>
        <taxon>Bacteria</taxon>
        <taxon>Pseudomonadati</taxon>
        <taxon>Pseudomonadota</taxon>
        <taxon>Alphaproteobacteria</taxon>
        <taxon>Candidatus Pelagibacterales</taxon>
        <taxon>Candidatus Pelagibacteraceae</taxon>
        <taxon>Candidatus Pelagibacter</taxon>
    </lineage>
</organism>
<gene>
    <name evidence="1" type="ORF">E5R92_07100</name>
</gene>
<dbReference type="KEGG" id="peg:E5R92_07100"/>
<dbReference type="RefSeq" id="WP_168607402.1">
    <property type="nucleotide sequence ID" value="NZ_CP038852.1"/>
</dbReference>
<reference evidence="1 2" key="1">
    <citation type="journal article" date="2020" name="Nat. Microbiol.">
        <title>Lysogenic host-virus interactions in SAR11 marine bacteria.</title>
        <authorList>
            <person name="Morris R.M."/>
            <person name="Cain K.R."/>
            <person name="Hvorecny K.L."/>
            <person name="Kollman J.M."/>
        </authorList>
    </citation>
    <scope>NUCLEOTIDE SEQUENCE [LARGE SCALE GENOMIC DNA]</scope>
    <source>
        <strain evidence="1 2">NP1</strain>
    </source>
</reference>